<evidence type="ECO:0000256" key="1">
    <source>
        <dbReference type="SAM" id="Phobius"/>
    </source>
</evidence>
<feature type="transmembrane region" description="Helical" evidence="1">
    <location>
        <begin position="185"/>
        <end position="207"/>
    </location>
</feature>
<evidence type="ECO:0000313" key="3">
    <source>
        <dbReference type="Proteomes" id="UP000503088"/>
    </source>
</evidence>
<sequence length="244" mass="27330">MFESEVLRLGPFQLPLSWLAGILWIWVGAKLAQTGISGLKGQGFSGHALEASFIYLVVWKWSPVLFDPLSYLRNPAALLFASGSDKGVGVALVVAGMYLFLVYRKKKGSLPLWLDAGAITGIIAFGGYSLLFARWGEITDLPWGWSAEGGQNRYHPIHIYRVFLFAAAGWWWWRWRRQLEEGQTFAWLAIVTGTGLLLISLMDYFPLRTAWGLSWSQTTYACLALVGVTYLTTGNGERRRSAKE</sequence>
<dbReference type="RefSeq" id="WP_173222837.1">
    <property type="nucleotide sequence ID" value="NZ_CP048104.1"/>
</dbReference>
<keyword evidence="1" id="KW-1133">Transmembrane helix</keyword>
<feature type="transmembrane region" description="Helical" evidence="1">
    <location>
        <begin position="213"/>
        <end position="233"/>
    </location>
</feature>
<feature type="transmembrane region" description="Helical" evidence="1">
    <location>
        <begin position="77"/>
        <end position="100"/>
    </location>
</feature>
<protein>
    <recommendedName>
        <fullName evidence="4">Prolipoprotein diacylglyceryl transferase</fullName>
    </recommendedName>
</protein>
<name>A0A7D4CW61_9BACL</name>
<feature type="transmembrane region" description="Helical" evidence="1">
    <location>
        <begin position="112"/>
        <end position="135"/>
    </location>
</feature>
<dbReference type="Proteomes" id="UP000503088">
    <property type="component" value="Chromosome"/>
</dbReference>
<feature type="transmembrane region" description="Helical" evidence="1">
    <location>
        <begin position="155"/>
        <end position="173"/>
    </location>
</feature>
<evidence type="ECO:0000313" key="2">
    <source>
        <dbReference type="EMBL" id="QKG84797.1"/>
    </source>
</evidence>
<gene>
    <name evidence="2" type="ORF">GXN76_10130</name>
</gene>
<keyword evidence="3" id="KW-1185">Reference proteome</keyword>
<dbReference type="AlphaFoldDB" id="A0A7D4CW61"/>
<feature type="transmembrane region" description="Helical" evidence="1">
    <location>
        <begin position="44"/>
        <end position="62"/>
    </location>
</feature>
<feature type="transmembrane region" description="Helical" evidence="1">
    <location>
        <begin position="12"/>
        <end position="32"/>
    </location>
</feature>
<reference evidence="2 3" key="1">
    <citation type="submission" date="2020-01" db="EMBL/GenBank/DDBJ databases">
        <authorList>
            <person name="Gulvik C.A."/>
            <person name="Batra D.G."/>
        </authorList>
    </citation>
    <scope>NUCLEOTIDE SEQUENCE [LARGE SCALE GENOMIC DNA]</scope>
    <source>
        <strain evidence="2 3">W9323</strain>
    </source>
</reference>
<dbReference type="KEGG" id="kpul:GXN76_10130"/>
<organism evidence="2 3">
    <name type="scientific">Kroppenstedtia pulmonis</name>
    <dbReference type="NCBI Taxonomy" id="1380685"/>
    <lineage>
        <taxon>Bacteria</taxon>
        <taxon>Bacillati</taxon>
        <taxon>Bacillota</taxon>
        <taxon>Bacilli</taxon>
        <taxon>Bacillales</taxon>
        <taxon>Thermoactinomycetaceae</taxon>
        <taxon>Kroppenstedtia</taxon>
    </lineage>
</organism>
<proteinExistence type="predicted"/>
<evidence type="ECO:0008006" key="4">
    <source>
        <dbReference type="Google" id="ProtNLM"/>
    </source>
</evidence>
<keyword evidence="1" id="KW-0812">Transmembrane</keyword>
<keyword evidence="1" id="KW-0472">Membrane</keyword>
<accession>A0A7D4CW61</accession>
<dbReference type="EMBL" id="CP048104">
    <property type="protein sequence ID" value="QKG84797.1"/>
    <property type="molecule type" value="Genomic_DNA"/>
</dbReference>